<dbReference type="OrthoDB" id="425856at2759"/>
<dbReference type="Proteomes" id="UP000186817">
    <property type="component" value="Unassembled WGS sequence"/>
</dbReference>
<evidence type="ECO:0000256" key="1">
    <source>
        <dbReference type="ARBA" id="ARBA00010307"/>
    </source>
</evidence>
<comment type="caution">
    <text evidence="5">The sequence shown here is derived from an EMBL/GenBank/DDBJ whole genome shotgun (WGS) entry which is preliminary data.</text>
</comment>
<dbReference type="GO" id="GO:0006606">
    <property type="term" value="P:protein import into nucleus"/>
    <property type="evidence" value="ECO:0007669"/>
    <property type="project" value="TreeGrafter"/>
</dbReference>
<dbReference type="Gene3D" id="3.30.710.10">
    <property type="entry name" value="Potassium Channel Kv1.1, Chain A"/>
    <property type="match status" value="1"/>
</dbReference>
<dbReference type="InterPro" id="IPR011333">
    <property type="entry name" value="SKP1/BTB/POZ_sf"/>
</dbReference>
<dbReference type="InterPro" id="IPR016123">
    <property type="entry name" value="Mog1/PsbP_a/b/a-sand"/>
</dbReference>
<comment type="similarity">
    <text evidence="1">Belongs to the MOG1 family.</text>
</comment>
<protein>
    <submittedName>
        <fullName evidence="5">Putative ran guanine nucleotide release factor</fullName>
    </submittedName>
</protein>
<dbReference type="SUPFAM" id="SSF54695">
    <property type="entry name" value="POZ domain"/>
    <property type="match status" value="1"/>
</dbReference>
<accession>A0A1Q9C2K6</accession>
<dbReference type="Pfam" id="PF00651">
    <property type="entry name" value="BTB"/>
    <property type="match status" value="1"/>
</dbReference>
<dbReference type="GO" id="GO:0005634">
    <property type="term" value="C:nucleus"/>
    <property type="evidence" value="ECO:0007669"/>
    <property type="project" value="TreeGrafter"/>
</dbReference>
<dbReference type="GO" id="GO:0031267">
    <property type="term" value="F:small GTPase binding"/>
    <property type="evidence" value="ECO:0007669"/>
    <property type="project" value="TreeGrafter"/>
</dbReference>
<dbReference type="SMART" id="SM00225">
    <property type="entry name" value="BTB"/>
    <property type="match status" value="1"/>
</dbReference>
<keyword evidence="6" id="KW-1185">Reference proteome</keyword>
<evidence type="ECO:0000313" key="6">
    <source>
        <dbReference type="Proteomes" id="UP000186817"/>
    </source>
</evidence>
<dbReference type="Gene3D" id="3.40.1000.10">
    <property type="entry name" value="Mog1/PsbP, alpha/beta/alpha sandwich"/>
    <property type="match status" value="1"/>
</dbReference>
<keyword evidence="3" id="KW-0653">Protein transport</keyword>
<dbReference type="PANTHER" id="PTHR15837:SF0">
    <property type="entry name" value="RAN GUANINE NUCLEOTIDE RELEASE FACTOR"/>
    <property type="match status" value="1"/>
</dbReference>
<evidence type="ECO:0000256" key="3">
    <source>
        <dbReference type="ARBA" id="ARBA00022927"/>
    </source>
</evidence>
<dbReference type="InterPro" id="IPR007681">
    <property type="entry name" value="Mog1"/>
</dbReference>
<proteinExistence type="inferred from homology"/>
<sequence length="435" mass="47918">MKRKSSSLDDITLRFESGSRSACSSLLRMSSPVFDAMLESGMKEQEQKSIDVTIASKDDFDLFYDLLQPGAGLVGKKKIVEKNVDALLTLAKYYQVSFLQRACEEVLLSLPASVQRLLQAKEHGLARQQSRCIGALAESCTKKDLKMIHEASPDLVLRLAYTMRGYSEEEGEGEEEGEEEEEDLHYQLYDSCSATSAIFNFIRRFVRLRNPTPCAPPPPAIPGSPGASVYSRPSKRCGIASYKVPNVLRKSSLKYSASSAMAGGHEVPLYGGALTCELPRTLTDASAFREVPDHQEVWVDTGSDRSVVIEILEAKEVPDGQAIDFFLSDLAAFNEAQDPKVLENRSVAAEEVPHLPATARCLAGIGEQTVAKFREDRGNRVRIHAAAIRLPDVSTDILITLNDPEAPLPSEPAEDVFRMLLRSFRITDWGLFGEG</sequence>
<dbReference type="EMBL" id="LSRX01001833">
    <property type="protein sequence ID" value="OLP77155.1"/>
    <property type="molecule type" value="Genomic_DNA"/>
</dbReference>
<organism evidence="5 6">
    <name type="scientific">Symbiodinium microadriaticum</name>
    <name type="common">Dinoflagellate</name>
    <name type="synonym">Zooxanthella microadriatica</name>
    <dbReference type="NCBI Taxonomy" id="2951"/>
    <lineage>
        <taxon>Eukaryota</taxon>
        <taxon>Sar</taxon>
        <taxon>Alveolata</taxon>
        <taxon>Dinophyceae</taxon>
        <taxon>Suessiales</taxon>
        <taxon>Symbiodiniaceae</taxon>
        <taxon>Symbiodinium</taxon>
    </lineage>
</organism>
<dbReference type="SUPFAM" id="SSF55724">
    <property type="entry name" value="Mog1p/PsbP-like"/>
    <property type="match status" value="1"/>
</dbReference>
<dbReference type="CDD" id="cd18186">
    <property type="entry name" value="BTB_POZ_ZBTB_KLHL-like"/>
    <property type="match status" value="1"/>
</dbReference>
<keyword evidence="2" id="KW-0813">Transport</keyword>
<evidence type="ECO:0000313" key="5">
    <source>
        <dbReference type="EMBL" id="OLP77155.1"/>
    </source>
</evidence>
<gene>
    <name evidence="5" type="primary">mog1</name>
    <name evidence="5" type="ORF">AK812_SmicGene42817</name>
</gene>
<dbReference type="GO" id="GO:0005085">
    <property type="term" value="F:guanyl-nucleotide exchange factor activity"/>
    <property type="evidence" value="ECO:0007669"/>
    <property type="project" value="TreeGrafter"/>
</dbReference>
<evidence type="ECO:0000256" key="2">
    <source>
        <dbReference type="ARBA" id="ARBA00022448"/>
    </source>
</evidence>
<dbReference type="PROSITE" id="PS50097">
    <property type="entry name" value="BTB"/>
    <property type="match status" value="1"/>
</dbReference>
<dbReference type="Pfam" id="PF04603">
    <property type="entry name" value="Mog1"/>
    <property type="match status" value="1"/>
</dbReference>
<evidence type="ECO:0000259" key="4">
    <source>
        <dbReference type="PROSITE" id="PS50097"/>
    </source>
</evidence>
<dbReference type="AlphaFoldDB" id="A0A1Q9C2K6"/>
<feature type="domain" description="BTB" evidence="4">
    <location>
        <begin position="9"/>
        <end position="76"/>
    </location>
</feature>
<name>A0A1Q9C2K6_SYMMI</name>
<dbReference type="PANTHER" id="PTHR15837">
    <property type="entry name" value="RAN GUANINE NUCLEOTIDE RELEASE FACTOR"/>
    <property type="match status" value="1"/>
</dbReference>
<dbReference type="InterPro" id="IPR000210">
    <property type="entry name" value="BTB/POZ_dom"/>
</dbReference>
<reference evidence="5 6" key="1">
    <citation type="submission" date="2016-02" db="EMBL/GenBank/DDBJ databases">
        <title>Genome analysis of coral dinoflagellate symbionts highlights evolutionary adaptations to a symbiotic lifestyle.</title>
        <authorList>
            <person name="Aranda M."/>
            <person name="Li Y."/>
            <person name="Liew Y.J."/>
            <person name="Baumgarten S."/>
            <person name="Simakov O."/>
            <person name="Wilson M."/>
            <person name="Piel J."/>
            <person name="Ashoor H."/>
            <person name="Bougouffa S."/>
            <person name="Bajic V.B."/>
            <person name="Ryu T."/>
            <person name="Ravasi T."/>
            <person name="Bayer T."/>
            <person name="Micklem G."/>
            <person name="Kim H."/>
            <person name="Bhak J."/>
            <person name="Lajeunesse T.C."/>
            <person name="Voolstra C.R."/>
        </authorList>
    </citation>
    <scope>NUCLEOTIDE SEQUENCE [LARGE SCALE GENOMIC DNA]</scope>
    <source>
        <strain evidence="5 6">CCMP2467</strain>
    </source>
</reference>